<accession>A0A0K2U2N3</accession>
<name>A0A0K2U2N3_LEPSM</name>
<proteinExistence type="predicted"/>
<reference evidence="1" key="1">
    <citation type="submission" date="2014-05" db="EMBL/GenBank/DDBJ databases">
        <authorList>
            <person name="Chronopoulou M."/>
        </authorList>
    </citation>
    <scope>NUCLEOTIDE SEQUENCE</scope>
    <source>
        <tissue evidence="1">Whole organism</tissue>
    </source>
</reference>
<feature type="non-terminal residue" evidence="1">
    <location>
        <position position="1"/>
    </location>
</feature>
<sequence length="69" mass="7857">RYCWQINSCVTSSLKVAPLLIFGHHVPGTIIIITYSKASKLTRQHFLKFNLINNIQIHSQTLGSNKSFE</sequence>
<protein>
    <submittedName>
        <fullName evidence="1">Uncharacterized protein</fullName>
    </submittedName>
</protein>
<dbReference type="EMBL" id="HACA01014969">
    <property type="protein sequence ID" value="CDW32330.1"/>
    <property type="molecule type" value="Transcribed_RNA"/>
</dbReference>
<organism evidence="1">
    <name type="scientific">Lepeophtheirus salmonis</name>
    <name type="common">Salmon louse</name>
    <name type="synonym">Caligus salmonis</name>
    <dbReference type="NCBI Taxonomy" id="72036"/>
    <lineage>
        <taxon>Eukaryota</taxon>
        <taxon>Metazoa</taxon>
        <taxon>Ecdysozoa</taxon>
        <taxon>Arthropoda</taxon>
        <taxon>Crustacea</taxon>
        <taxon>Multicrustacea</taxon>
        <taxon>Hexanauplia</taxon>
        <taxon>Copepoda</taxon>
        <taxon>Siphonostomatoida</taxon>
        <taxon>Caligidae</taxon>
        <taxon>Lepeophtheirus</taxon>
    </lineage>
</organism>
<dbReference type="AlphaFoldDB" id="A0A0K2U2N3"/>
<evidence type="ECO:0000313" key="1">
    <source>
        <dbReference type="EMBL" id="CDW32330.1"/>
    </source>
</evidence>